<evidence type="ECO:0000256" key="3">
    <source>
        <dbReference type="PROSITE-ProRule" id="PRU01131"/>
    </source>
</evidence>
<dbReference type="GO" id="GO:0046872">
    <property type="term" value="F:metal ion binding"/>
    <property type="evidence" value="ECO:0007669"/>
    <property type="project" value="UniProtKB-KW"/>
</dbReference>
<dbReference type="InterPro" id="IPR007650">
    <property type="entry name" value="Zf-FLZ_dom"/>
</dbReference>
<feature type="domain" description="FLZ-type" evidence="4">
    <location>
        <begin position="22"/>
        <end position="66"/>
    </location>
</feature>
<protein>
    <recommendedName>
        <fullName evidence="4">FLZ-type domain-containing protein</fullName>
    </recommendedName>
</protein>
<keyword evidence="6" id="KW-1185">Reference proteome</keyword>
<evidence type="ECO:0000256" key="1">
    <source>
        <dbReference type="ARBA" id="ARBA00009374"/>
    </source>
</evidence>
<feature type="zinc finger region" description="FLZ-type" evidence="3">
    <location>
        <begin position="22"/>
        <end position="66"/>
    </location>
</feature>
<gene>
    <name evidence="5" type="ORF">H6P81_014694</name>
</gene>
<proteinExistence type="inferred from homology"/>
<name>A0AAV7E4A2_ARIFI</name>
<organism evidence="5 6">
    <name type="scientific">Aristolochia fimbriata</name>
    <name type="common">White veined hardy Dutchman's pipe vine</name>
    <dbReference type="NCBI Taxonomy" id="158543"/>
    <lineage>
        <taxon>Eukaryota</taxon>
        <taxon>Viridiplantae</taxon>
        <taxon>Streptophyta</taxon>
        <taxon>Embryophyta</taxon>
        <taxon>Tracheophyta</taxon>
        <taxon>Spermatophyta</taxon>
        <taxon>Magnoliopsida</taxon>
        <taxon>Magnoliidae</taxon>
        <taxon>Piperales</taxon>
        <taxon>Aristolochiaceae</taxon>
        <taxon>Aristolochia</taxon>
    </lineage>
</organism>
<evidence type="ECO:0000313" key="6">
    <source>
        <dbReference type="Proteomes" id="UP000825729"/>
    </source>
</evidence>
<sequence length="81" mass="9825">MPPIMFSVEEPENFDDRKLLDSYLKRCFYCSHNINEDSAYVYMYSDRAFCTSTCFLRQMRENDTKDFGKAIERLMKKKQHF</sequence>
<evidence type="ECO:0000256" key="2">
    <source>
        <dbReference type="ARBA" id="ARBA00022723"/>
    </source>
</evidence>
<dbReference type="AlphaFoldDB" id="A0AAV7E4A2"/>
<dbReference type="Pfam" id="PF04570">
    <property type="entry name" value="zf-FLZ"/>
    <property type="match status" value="1"/>
</dbReference>
<reference evidence="5 6" key="1">
    <citation type="submission" date="2021-07" db="EMBL/GenBank/DDBJ databases">
        <title>The Aristolochia fimbriata genome: insights into angiosperm evolution, floral development and chemical biosynthesis.</title>
        <authorList>
            <person name="Jiao Y."/>
        </authorList>
    </citation>
    <scope>NUCLEOTIDE SEQUENCE [LARGE SCALE GENOMIC DNA]</scope>
    <source>
        <strain evidence="5">IBCAS-2021</strain>
        <tissue evidence="5">Leaf</tissue>
    </source>
</reference>
<evidence type="ECO:0000313" key="5">
    <source>
        <dbReference type="EMBL" id="KAG9443354.1"/>
    </source>
</evidence>
<dbReference type="Proteomes" id="UP000825729">
    <property type="component" value="Unassembled WGS sequence"/>
</dbReference>
<comment type="caution">
    <text evidence="5">The sequence shown here is derived from an EMBL/GenBank/DDBJ whole genome shotgun (WGS) entry which is preliminary data.</text>
</comment>
<evidence type="ECO:0000259" key="4">
    <source>
        <dbReference type="PROSITE" id="PS51795"/>
    </source>
</evidence>
<accession>A0AAV7E4A2</accession>
<dbReference type="PROSITE" id="PS51795">
    <property type="entry name" value="ZF_FLZ"/>
    <property type="match status" value="1"/>
</dbReference>
<keyword evidence="2" id="KW-0479">Metal-binding</keyword>
<dbReference type="EMBL" id="JAINDJ010000006">
    <property type="protein sequence ID" value="KAG9443354.1"/>
    <property type="molecule type" value="Genomic_DNA"/>
</dbReference>
<comment type="similarity">
    <text evidence="1">Belongs to the FLZ family.</text>
</comment>